<feature type="region of interest" description="Disordered" evidence="2">
    <location>
        <begin position="50"/>
        <end position="78"/>
    </location>
</feature>
<comment type="caution">
    <text evidence="3">The sequence shown here is derived from an EMBL/GenBank/DDBJ whole genome shotgun (WGS) entry which is preliminary data.</text>
</comment>
<name>A0A8H5GMQ8_9AGAR</name>
<dbReference type="EMBL" id="JAACJN010000138">
    <property type="protein sequence ID" value="KAF5367894.1"/>
    <property type="molecule type" value="Genomic_DNA"/>
</dbReference>
<evidence type="ECO:0000313" key="4">
    <source>
        <dbReference type="Proteomes" id="UP000518752"/>
    </source>
</evidence>
<accession>A0A8H5GMQ8</accession>
<gene>
    <name evidence="3" type="ORF">D9757_011246</name>
</gene>
<dbReference type="OrthoDB" id="2434196at2759"/>
<evidence type="ECO:0000256" key="2">
    <source>
        <dbReference type="SAM" id="MobiDB-lite"/>
    </source>
</evidence>
<dbReference type="AlphaFoldDB" id="A0A8H5GMQ8"/>
<sequence length="328" mass="37380">MAPAFSKPIEDPESTRRCSHCLYSGQVKTFPQKKNLTYTKKCHDCAARDKATTKKQNGDGTSSNKENHPIPLNTTRRVSEPRKRGNWCEFLESLNKVKELDLDLNDIVVIEQLCADMEANLELQNEEEDLDTEAMAMNKKLEISSVAPAPTSRWLLCKHLVRAVNQKTQNLPLNNLPFFCSLRRYHFAPFYRIPGIHETVDQIKNRAEESSSSSHIRHLTPELKGFGQPGKPSEDAHERSSPFCSDDEGKGSERMFFSPNSLAKTRKNFEELMNTAGQSRGVHPKLGQYLKRAMDEVDKVGGDIGIEKRKRKMPRTWKDSNEITLYLD</sequence>
<reference evidence="3 4" key="1">
    <citation type="journal article" date="2020" name="ISME J.">
        <title>Uncovering the hidden diversity of litter-decomposition mechanisms in mushroom-forming fungi.</title>
        <authorList>
            <person name="Floudas D."/>
            <person name="Bentzer J."/>
            <person name="Ahren D."/>
            <person name="Johansson T."/>
            <person name="Persson P."/>
            <person name="Tunlid A."/>
        </authorList>
    </citation>
    <scope>NUCLEOTIDE SEQUENCE [LARGE SCALE GENOMIC DNA]</scope>
    <source>
        <strain evidence="3 4">CBS 406.79</strain>
    </source>
</reference>
<keyword evidence="4" id="KW-1185">Reference proteome</keyword>
<feature type="region of interest" description="Disordered" evidence="2">
    <location>
        <begin position="206"/>
        <end position="256"/>
    </location>
</feature>
<evidence type="ECO:0000256" key="1">
    <source>
        <dbReference type="SAM" id="Coils"/>
    </source>
</evidence>
<protein>
    <submittedName>
        <fullName evidence="3">Uncharacterized protein</fullName>
    </submittedName>
</protein>
<keyword evidence="1" id="KW-0175">Coiled coil</keyword>
<organism evidence="3 4">
    <name type="scientific">Collybiopsis confluens</name>
    <dbReference type="NCBI Taxonomy" id="2823264"/>
    <lineage>
        <taxon>Eukaryota</taxon>
        <taxon>Fungi</taxon>
        <taxon>Dikarya</taxon>
        <taxon>Basidiomycota</taxon>
        <taxon>Agaricomycotina</taxon>
        <taxon>Agaricomycetes</taxon>
        <taxon>Agaricomycetidae</taxon>
        <taxon>Agaricales</taxon>
        <taxon>Marasmiineae</taxon>
        <taxon>Omphalotaceae</taxon>
        <taxon>Collybiopsis</taxon>
    </lineage>
</organism>
<evidence type="ECO:0000313" key="3">
    <source>
        <dbReference type="EMBL" id="KAF5367894.1"/>
    </source>
</evidence>
<feature type="coiled-coil region" evidence="1">
    <location>
        <begin position="107"/>
        <end position="140"/>
    </location>
</feature>
<dbReference type="Proteomes" id="UP000518752">
    <property type="component" value="Unassembled WGS sequence"/>
</dbReference>
<proteinExistence type="predicted"/>
<feature type="compositionally biased region" description="Polar residues" evidence="2">
    <location>
        <begin position="54"/>
        <end position="64"/>
    </location>
</feature>